<name>A0ABP1GIZ7_9EUKA</name>
<organism evidence="2 3">
    <name type="scientific">Hexamita inflata</name>
    <dbReference type="NCBI Taxonomy" id="28002"/>
    <lineage>
        <taxon>Eukaryota</taxon>
        <taxon>Metamonada</taxon>
        <taxon>Diplomonadida</taxon>
        <taxon>Hexamitidae</taxon>
        <taxon>Hexamitinae</taxon>
        <taxon>Hexamita</taxon>
    </lineage>
</organism>
<evidence type="ECO:0000256" key="1">
    <source>
        <dbReference type="SAM" id="Coils"/>
    </source>
</evidence>
<evidence type="ECO:0000313" key="2">
    <source>
        <dbReference type="EMBL" id="CAL5971196.1"/>
    </source>
</evidence>
<comment type="caution">
    <text evidence="2">The sequence shown here is derived from an EMBL/GenBank/DDBJ whole genome shotgun (WGS) entry which is preliminary data.</text>
</comment>
<reference evidence="2 3" key="1">
    <citation type="submission" date="2024-07" db="EMBL/GenBank/DDBJ databases">
        <authorList>
            <person name="Akdeniz Z."/>
        </authorList>
    </citation>
    <scope>NUCLEOTIDE SEQUENCE [LARGE SCALE GENOMIC DNA]</scope>
</reference>
<evidence type="ECO:0000313" key="3">
    <source>
        <dbReference type="Proteomes" id="UP001642409"/>
    </source>
</evidence>
<protein>
    <submittedName>
        <fullName evidence="2">Uncharacterized protein</fullName>
    </submittedName>
</protein>
<keyword evidence="1" id="KW-0175">Coiled coil</keyword>
<dbReference type="Proteomes" id="UP001642409">
    <property type="component" value="Unassembled WGS sequence"/>
</dbReference>
<sequence>MEVATLYRQQIDVQKKLYEQRLEDIVYALKCAAEDCNEADDLTQLEQIKKAIFCEREAAVSRMIDQITTLTSDMYKVKADNEELKKQLAEREQSHIRLKQIYQKDHNELKSIRLSQQTVNEPELRYRIQFLEQQLKQSEQKVEEMKSVKSISLHEHEQIVNRMSAQNQTLINQQLQQMEQKHNQILQQQQFTAEKQIQKLKLGFDKRINQMNQQQAQLKLEQQAGIQTSQFTQEISAQFQEKLKEVDKIGQELLKEKQKSFEFQGKNKILQAKLETITKQTREILKELNGVKESLRKVQNQVSRKQEVITTDQIKRAVDMIKNKTVNQKMVKTLADCVYAYTQKKQEQMRMDVEEVMQEMI</sequence>
<accession>A0ABP1GIZ7</accession>
<proteinExistence type="predicted"/>
<keyword evidence="3" id="KW-1185">Reference proteome</keyword>
<gene>
    <name evidence="2" type="ORF">HINF_LOCUS1136</name>
</gene>
<feature type="coiled-coil region" evidence="1">
    <location>
        <begin position="81"/>
        <end position="173"/>
    </location>
</feature>
<dbReference type="EMBL" id="CAXDID020000002">
    <property type="protein sequence ID" value="CAL5971196.1"/>
    <property type="molecule type" value="Genomic_DNA"/>
</dbReference>